<dbReference type="PROSITE" id="PS00894">
    <property type="entry name" value="HTH_DEOR_1"/>
    <property type="match status" value="1"/>
</dbReference>
<evidence type="ECO:0000259" key="5">
    <source>
        <dbReference type="PROSITE" id="PS51000"/>
    </source>
</evidence>
<dbReference type="OrthoDB" id="7688673at2"/>
<dbReference type="PANTHER" id="PTHR30363:SF49">
    <property type="entry name" value="L-FUCOSE OPERON ACTIVATOR"/>
    <property type="match status" value="1"/>
</dbReference>
<dbReference type="InterPro" id="IPR036390">
    <property type="entry name" value="WH_DNA-bd_sf"/>
</dbReference>
<organism evidence="6 7">
    <name type="scientific">Streptomyces cacaoi</name>
    <dbReference type="NCBI Taxonomy" id="1898"/>
    <lineage>
        <taxon>Bacteria</taxon>
        <taxon>Bacillati</taxon>
        <taxon>Actinomycetota</taxon>
        <taxon>Actinomycetes</taxon>
        <taxon>Kitasatosporales</taxon>
        <taxon>Streptomycetaceae</taxon>
        <taxon>Streptomyces</taxon>
    </lineage>
</organism>
<dbReference type="SUPFAM" id="SSF100950">
    <property type="entry name" value="NagB/RpiA/CoA transferase-like"/>
    <property type="match status" value="1"/>
</dbReference>
<dbReference type="SMART" id="SM01134">
    <property type="entry name" value="DeoRC"/>
    <property type="match status" value="1"/>
</dbReference>
<dbReference type="Gene3D" id="1.10.10.10">
    <property type="entry name" value="Winged helix-like DNA-binding domain superfamily/Winged helix DNA-binding domain"/>
    <property type="match status" value="1"/>
</dbReference>
<feature type="compositionally biased region" description="Low complexity" evidence="4">
    <location>
        <begin position="282"/>
        <end position="295"/>
    </location>
</feature>
<protein>
    <submittedName>
        <fullName evidence="6">DeoR family transcriptional regulator</fullName>
    </submittedName>
</protein>
<keyword evidence="1" id="KW-0805">Transcription regulation</keyword>
<feature type="region of interest" description="Disordered" evidence="4">
    <location>
        <begin position="260"/>
        <end position="295"/>
    </location>
</feature>
<dbReference type="RefSeq" id="WP_086815424.1">
    <property type="nucleotide sequence ID" value="NZ_BJMM01000004.1"/>
</dbReference>
<dbReference type="Pfam" id="PF08220">
    <property type="entry name" value="HTH_DeoR"/>
    <property type="match status" value="1"/>
</dbReference>
<dbReference type="EMBL" id="BJMM01000004">
    <property type="protein sequence ID" value="GEB48631.1"/>
    <property type="molecule type" value="Genomic_DNA"/>
</dbReference>
<comment type="caution">
    <text evidence="6">The sequence shown here is derived from an EMBL/GenBank/DDBJ whole genome shotgun (WGS) entry which is preliminary data.</text>
</comment>
<dbReference type="InterPro" id="IPR037171">
    <property type="entry name" value="NagB/RpiA_transferase-like"/>
</dbReference>
<dbReference type="InterPro" id="IPR050313">
    <property type="entry name" value="Carb_Metab_HTH_regulators"/>
</dbReference>
<dbReference type="PRINTS" id="PR00037">
    <property type="entry name" value="HTHLACR"/>
</dbReference>
<dbReference type="SUPFAM" id="SSF46785">
    <property type="entry name" value="Winged helix' DNA-binding domain"/>
    <property type="match status" value="1"/>
</dbReference>
<dbReference type="InterPro" id="IPR036388">
    <property type="entry name" value="WH-like_DNA-bd_sf"/>
</dbReference>
<accession>A0A4Y3QTS7</accession>
<evidence type="ECO:0000256" key="4">
    <source>
        <dbReference type="SAM" id="MobiDB-lite"/>
    </source>
</evidence>
<sequence length="295" mass="31549">MSSQESGRQGRVTRQKRQQLIVDHVLAQGDASVAELTELTGVSLMTVHRDIAELADRGILRKYHGGVSAQPSTVFESSSDFRLHAHSGEKNALARAALRFVTPGMSLMLDDSTTALALARQLPQVGPLTVVTNYRLITEELRAAEDIRLIGVGGEYSRTHDSWIGLSALEMVSSFSVDLTLVSTSAMTGAMTYHQEQEMVALKRAMCEAGSVSVLMMDHSKVGRSALHRLEPVDSFDHVVLTGPVDEDVLAEMRKLTDVRVAGEAGGRQRPRSAADSGREPGAAGAAGAAGAEKS</sequence>
<dbReference type="GO" id="GO:0003677">
    <property type="term" value="F:DNA binding"/>
    <property type="evidence" value="ECO:0007669"/>
    <property type="project" value="UniProtKB-KW"/>
</dbReference>
<evidence type="ECO:0000256" key="2">
    <source>
        <dbReference type="ARBA" id="ARBA00023125"/>
    </source>
</evidence>
<evidence type="ECO:0000256" key="1">
    <source>
        <dbReference type="ARBA" id="ARBA00023015"/>
    </source>
</evidence>
<dbReference type="PROSITE" id="PS51000">
    <property type="entry name" value="HTH_DEOR_2"/>
    <property type="match status" value="1"/>
</dbReference>
<proteinExistence type="predicted"/>
<evidence type="ECO:0000256" key="3">
    <source>
        <dbReference type="ARBA" id="ARBA00023163"/>
    </source>
</evidence>
<name>A0A4Y3QTS7_STRCI</name>
<keyword evidence="2" id="KW-0238">DNA-binding</keyword>
<dbReference type="InterPro" id="IPR001034">
    <property type="entry name" value="DeoR_HTH"/>
</dbReference>
<dbReference type="AlphaFoldDB" id="A0A4Y3QTS7"/>
<evidence type="ECO:0000313" key="7">
    <source>
        <dbReference type="Proteomes" id="UP000319210"/>
    </source>
</evidence>
<keyword evidence="7" id="KW-1185">Reference proteome</keyword>
<dbReference type="InterPro" id="IPR018356">
    <property type="entry name" value="Tscrpt_reg_HTH_DeoR_CS"/>
</dbReference>
<reference evidence="6 7" key="1">
    <citation type="submission" date="2019-06" db="EMBL/GenBank/DDBJ databases">
        <title>Whole genome shotgun sequence of Streptomyces cacaoi subsp. cacaoi NBRC 12748.</title>
        <authorList>
            <person name="Hosoyama A."/>
            <person name="Uohara A."/>
            <person name="Ohji S."/>
            <person name="Ichikawa N."/>
        </authorList>
    </citation>
    <scope>NUCLEOTIDE SEQUENCE [LARGE SCALE GENOMIC DNA]</scope>
    <source>
        <strain evidence="6 7">NBRC 12748</strain>
    </source>
</reference>
<dbReference type="Proteomes" id="UP000319210">
    <property type="component" value="Unassembled WGS sequence"/>
</dbReference>
<dbReference type="PANTHER" id="PTHR30363">
    <property type="entry name" value="HTH-TYPE TRANSCRIPTIONAL REGULATOR SRLR-RELATED"/>
    <property type="match status" value="1"/>
</dbReference>
<dbReference type="Pfam" id="PF00455">
    <property type="entry name" value="DeoRC"/>
    <property type="match status" value="1"/>
</dbReference>
<gene>
    <name evidence="6" type="ORF">SCA03_11820</name>
</gene>
<keyword evidence="3" id="KW-0804">Transcription</keyword>
<dbReference type="InterPro" id="IPR014036">
    <property type="entry name" value="DeoR-like_C"/>
</dbReference>
<dbReference type="SMART" id="SM00420">
    <property type="entry name" value="HTH_DEOR"/>
    <property type="match status" value="1"/>
</dbReference>
<evidence type="ECO:0000313" key="6">
    <source>
        <dbReference type="EMBL" id="GEB48631.1"/>
    </source>
</evidence>
<feature type="domain" description="HTH deoR-type" evidence="5">
    <location>
        <begin position="14"/>
        <end position="69"/>
    </location>
</feature>
<dbReference type="GO" id="GO:0003700">
    <property type="term" value="F:DNA-binding transcription factor activity"/>
    <property type="evidence" value="ECO:0007669"/>
    <property type="project" value="InterPro"/>
</dbReference>